<evidence type="ECO:0000313" key="5">
    <source>
        <dbReference type="EMBL" id="PRQ06675.1"/>
    </source>
</evidence>
<dbReference type="InterPro" id="IPR005467">
    <property type="entry name" value="His_kinase_dom"/>
</dbReference>
<dbReference type="SMART" id="SM00387">
    <property type="entry name" value="HATPase_c"/>
    <property type="match status" value="1"/>
</dbReference>
<dbReference type="Gene3D" id="3.30.450.40">
    <property type="match status" value="1"/>
</dbReference>
<dbReference type="PANTHER" id="PTHR43065">
    <property type="entry name" value="SENSOR HISTIDINE KINASE"/>
    <property type="match status" value="1"/>
</dbReference>
<organism evidence="5 6">
    <name type="scientific">Enhygromyxa salina</name>
    <dbReference type="NCBI Taxonomy" id="215803"/>
    <lineage>
        <taxon>Bacteria</taxon>
        <taxon>Pseudomonadati</taxon>
        <taxon>Myxococcota</taxon>
        <taxon>Polyangia</taxon>
        <taxon>Nannocystales</taxon>
        <taxon>Nannocystaceae</taxon>
        <taxon>Enhygromyxa</taxon>
    </lineage>
</organism>
<dbReference type="AlphaFoldDB" id="A0A2S9YNK9"/>
<evidence type="ECO:0000256" key="1">
    <source>
        <dbReference type="ARBA" id="ARBA00000085"/>
    </source>
</evidence>
<keyword evidence="5" id="KW-0808">Transferase</keyword>
<dbReference type="InterPro" id="IPR003018">
    <property type="entry name" value="GAF"/>
</dbReference>
<dbReference type="InterPro" id="IPR003661">
    <property type="entry name" value="HisK_dim/P_dom"/>
</dbReference>
<dbReference type="OrthoDB" id="5416317at2"/>
<protein>
    <recommendedName>
        <fullName evidence="2">histidine kinase</fullName>
        <ecNumber evidence="2">2.7.13.3</ecNumber>
    </recommendedName>
</protein>
<gene>
    <name evidence="5" type="primary">virA_2</name>
    <name evidence="5" type="ORF">ENSA7_35510</name>
</gene>
<evidence type="ECO:0000256" key="2">
    <source>
        <dbReference type="ARBA" id="ARBA00012438"/>
    </source>
</evidence>
<name>A0A2S9YNK9_9BACT</name>
<reference evidence="5 6" key="1">
    <citation type="submission" date="2018-03" db="EMBL/GenBank/DDBJ databases">
        <title>Draft Genome Sequences of the Obligatory Marine Myxobacteria Enhygromyxa salina SWB007.</title>
        <authorList>
            <person name="Poehlein A."/>
            <person name="Moghaddam J.A."/>
            <person name="Harms H."/>
            <person name="Alanjari M."/>
            <person name="Koenig G.M."/>
            <person name="Daniel R."/>
            <person name="Schaeberle T.F."/>
        </authorList>
    </citation>
    <scope>NUCLEOTIDE SEQUENCE [LARGE SCALE GENOMIC DNA]</scope>
    <source>
        <strain evidence="5 6">SWB007</strain>
    </source>
</reference>
<proteinExistence type="predicted"/>
<dbReference type="SUPFAM" id="SSF55781">
    <property type="entry name" value="GAF domain-like"/>
    <property type="match status" value="2"/>
</dbReference>
<dbReference type="InterPro" id="IPR029016">
    <property type="entry name" value="GAF-like_dom_sf"/>
</dbReference>
<dbReference type="GO" id="GO:0000155">
    <property type="term" value="F:phosphorelay sensor kinase activity"/>
    <property type="evidence" value="ECO:0007669"/>
    <property type="project" value="InterPro"/>
</dbReference>
<dbReference type="InterPro" id="IPR036097">
    <property type="entry name" value="HisK_dim/P_sf"/>
</dbReference>
<accession>A0A2S9YNK9</accession>
<dbReference type="CDD" id="cd00082">
    <property type="entry name" value="HisKA"/>
    <property type="match status" value="1"/>
</dbReference>
<dbReference type="Pfam" id="PF02518">
    <property type="entry name" value="HATPase_c"/>
    <property type="match status" value="1"/>
</dbReference>
<evidence type="ECO:0000259" key="4">
    <source>
        <dbReference type="PROSITE" id="PS50109"/>
    </source>
</evidence>
<feature type="domain" description="Histidine kinase" evidence="4">
    <location>
        <begin position="374"/>
        <end position="603"/>
    </location>
</feature>
<dbReference type="EMBL" id="PVNL01000069">
    <property type="protein sequence ID" value="PRQ06675.1"/>
    <property type="molecule type" value="Genomic_DNA"/>
</dbReference>
<dbReference type="SUPFAM" id="SSF47384">
    <property type="entry name" value="Homodimeric domain of signal transducing histidine kinase"/>
    <property type="match status" value="1"/>
</dbReference>
<dbReference type="PROSITE" id="PS50109">
    <property type="entry name" value="HIS_KIN"/>
    <property type="match status" value="1"/>
</dbReference>
<dbReference type="InterPro" id="IPR036890">
    <property type="entry name" value="HATPase_C_sf"/>
</dbReference>
<dbReference type="EC" id="2.7.13.3" evidence="2"/>
<dbReference type="InterPro" id="IPR004358">
    <property type="entry name" value="Sig_transdc_His_kin-like_C"/>
</dbReference>
<dbReference type="Proteomes" id="UP000238823">
    <property type="component" value="Unassembled WGS sequence"/>
</dbReference>
<dbReference type="PANTHER" id="PTHR43065:SF42">
    <property type="entry name" value="TWO-COMPONENT SENSOR PPRA"/>
    <property type="match status" value="1"/>
</dbReference>
<dbReference type="Pfam" id="PF01590">
    <property type="entry name" value="GAF"/>
    <property type="match status" value="1"/>
</dbReference>
<dbReference type="RefSeq" id="WP_106090527.1">
    <property type="nucleotide sequence ID" value="NZ_PVNL01000069.1"/>
</dbReference>
<comment type="caution">
    <text evidence="5">The sequence shown here is derived from an EMBL/GenBank/DDBJ whole genome shotgun (WGS) entry which is preliminary data.</text>
</comment>
<sequence length="605" mass="66176">MHLSHLDDGARDHALVCDSDVLHRLPDPQVEAVLSAELARAPGIMLRGLLGGSEDGYLEWIVEQLQRLTKAPFVMIGELHGEDWDRVQTLEMRSPSGREVNVIYDLVDTPCSNVVGRTACLYPRNVAKLFPKDEMLTELGVQSYAGVPLFDPGGRPLGLVTLLDPQPWTEPHMREALGLMEAFRPRVETVLINRRARRDMELLSDRITHSEQGDPLEQLMRSFAYAMQVRGAFASSFIDKSCQRLRTAALVVDGEVHEPVEYASLAEVERTGEILVRDQLATAWPGSTALGQFGACSFLVLSLTGAGGRPIGHLGIMHDRPLNRRIGAQPVVRAFKQQVAFDLRRAMLEAERLATERRLLELQRTESLGLLAGGVAHDFNNLLVGMLGNVDLALLDYRGGSQGAAEIREYLVDIRDAARSAMELCRQMLAYAGRAEVEATRLELGAELDKLTRLLAPTISRSIEIVVDREVDQSWVDGDLVQIRQLLMNLITNAADAIGDASGRIEVCLSRVQVDEDTEPILGVTGALPPGHYVHVRVRDDGCGMDGPTLEHMFDPFFSTKPDGHGLGLAATLGVVRAHGGTVVVSSQLAVGTVFSVYLPAASET</sequence>
<dbReference type="PRINTS" id="PR00344">
    <property type="entry name" value="BCTRLSENSOR"/>
</dbReference>
<evidence type="ECO:0000256" key="3">
    <source>
        <dbReference type="ARBA" id="ARBA00022553"/>
    </source>
</evidence>
<dbReference type="Gene3D" id="3.30.565.10">
    <property type="entry name" value="Histidine kinase-like ATPase, C-terminal domain"/>
    <property type="match status" value="1"/>
</dbReference>
<evidence type="ECO:0000313" key="6">
    <source>
        <dbReference type="Proteomes" id="UP000238823"/>
    </source>
</evidence>
<comment type="catalytic activity">
    <reaction evidence="1">
        <text>ATP + protein L-histidine = ADP + protein N-phospho-L-histidine.</text>
        <dbReference type="EC" id="2.7.13.3"/>
    </reaction>
</comment>
<keyword evidence="3" id="KW-0597">Phosphoprotein</keyword>
<dbReference type="SUPFAM" id="SSF55874">
    <property type="entry name" value="ATPase domain of HSP90 chaperone/DNA topoisomerase II/histidine kinase"/>
    <property type="match status" value="1"/>
</dbReference>
<dbReference type="InterPro" id="IPR003594">
    <property type="entry name" value="HATPase_dom"/>
</dbReference>
<dbReference type="Gene3D" id="1.10.287.130">
    <property type="match status" value="1"/>
</dbReference>